<dbReference type="PANTHER" id="PTHR15439">
    <property type="entry name" value="RETINOBLASTOMA-BINDING PROTEIN 6"/>
    <property type="match status" value="1"/>
</dbReference>
<dbReference type="SMART" id="SM01180">
    <property type="entry name" value="DWNN"/>
    <property type="match status" value="1"/>
</dbReference>
<feature type="compositionally biased region" description="Low complexity" evidence="7">
    <location>
        <begin position="744"/>
        <end position="771"/>
    </location>
</feature>
<dbReference type="PROSITE" id="PS51282">
    <property type="entry name" value="DWNN"/>
    <property type="match status" value="1"/>
</dbReference>
<dbReference type="InterPro" id="IPR001841">
    <property type="entry name" value="Znf_RING"/>
</dbReference>
<feature type="region of interest" description="Disordered" evidence="7">
    <location>
        <begin position="1372"/>
        <end position="1663"/>
    </location>
</feature>
<feature type="compositionally biased region" description="Low complexity" evidence="7">
    <location>
        <begin position="663"/>
        <end position="683"/>
    </location>
</feature>
<feature type="compositionally biased region" description="Basic and acidic residues" evidence="7">
    <location>
        <begin position="1054"/>
        <end position="1119"/>
    </location>
</feature>
<feature type="compositionally biased region" description="Basic residues" evidence="7">
    <location>
        <begin position="1597"/>
        <end position="1616"/>
    </location>
</feature>
<dbReference type="GO" id="GO:0006511">
    <property type="term" value="P:ubiquitin-dependent protein catabolic process"/>
    <property type="evidence" value="ECO:0007669"/>
    <property type="project" value="TreeGrafter"/>
</dbReference>
<dbReference type="InterPro" id="IPR033489">
    <property type="entry name" value="RBBP6"/>
</dbReference>
<evidence type="ECO:0008006" key="13">
    <source>
        <dbReference type="Google" id="ProtNLM"/>
    </source>
</evidence>
<evidence type="ECO:0000259" key="10">
    <source>
        <dbReference type="PROSITE" id="PS51282"/>
    </source>
</evidence>
<dbReference type="Pfam" id="PF13923">
    <property type="entry name" value="zf-C3HC4_2"/>
    <property type="match status" value="1"/>
</dbReference>
<dbReference type="GO" id="GO:0008270">
    <property type="term" value="F:zinc ion binding"/>
    <property type="evidence" value="ECO:0007669"/>
    <property type="project" value="UniProtKB-KW"/>
</dbReference>
<feature type="region of interest" description="Disordered" evidence="7">
    <location>
        <begin position="1283"/>
        <end position="1317"/>
    </location>
</feature>
<feature type="compositionally biased region" description="Basic and acidic residues" evidence="7">
    <location>
        <begin position="939"/>
        <end position="1003"/>
    </location>
</feature>
<feature type="compositionally biased region" description="Basic and acidic residues" evidence="7">
    <location>
        <begin position="1216"/>
        <end position="1235"/>
    </location>
</feature>
<evidence type="ECO:0000256" key="7">
    <source>
        <dbReference type="SAM" id="MobiDB-lite"/>
    </source>
</evidence>
<gene>
    <name evidence="11" type="ORF">V9T40_002761</name>
</gene>
<feature type="compositionally biased region" description="Basic residues" evidence="7">
    <location>
        <begin position="1044"/>
        <end position="1053"/>
    </location>
</feature>
<feature type="compositionally biased region" description="Basic residues" evidence="7">
    <location>
        <begin position="1637"/>
        <end position="1663"/>
    </location>
</feature>
<protein>
    <recommendedName>
        <fullName evidence="13">E3 ubiquitin-protein ligase RBBP6</fullName>
    </recommendedName>
</protein>
<evidence type="ECO:0000256" key="6">
    <source>
        <dbReference type="PROSITE-ProRule" id="PRU00047"/>
    </source>
</evidence>
<dbReference type="Gene3D" id="3.10.20.90">
    <property type="entry name" value="Phosphatidylinositol 3-kinase Catalytic Subunit, Chain A, domain 1"/>
    <property type="match status" value="1"/>
</dbReference>
<feature type="region of interest" description="Disordered" evidence="7">
    <location>
        <begin position="1323"/>
        <end position="1342"/>
    </location>
</feature>
<feature type="compositionally biased region" description="Low complexity" evidence="7">
    <location>
        <begin position="1579"/>
        <end position="1593"/>
    </location>
</feature>
<feature type="region of interest" description="Disordered" evidence="7">
    <location>
        <begin position="540"/>
        <end position="861"/>
    </location>
</feature>
<dbReference type="GO" id="GO:0005634">
    <property type="term" value="C:nucleus"/>
    <property type="evidence" value="ECO:0007669"/>
    <property type="project" value="UniProtKB-SubCell"/>
</dbReference>
<keyword evidence="3 6" id="KW-0863">Zinc-finger</keyword>
<keyword evidence="5" id="KW-0539">Nucleus</keyword>
<feature type="compositionally biased region" description="Basic and acidic residues" evidence="7">
    <location>
        <begin position="1308"/>
        <end position="1317"/>
    </location>
</feature>
<dbReference type="Pfam" id="PF08783">
    <property type="entry name" value="DWNN"/>
    <property type="match status" value="1"/>
</dbReference>
<feature type="region of interest" description="Disordered" evidence="7">
    <location>
        <begin position="440"/>
        <end position="494"/>
    </location>
</feature>
<feature type="compositionally biased region" description="Basic and acidic residues" evidence="7">
    <location>
        <begin position="576"/>
        <end position="590"/>
    </location>
</feature>
<dbReference type="SMART" id="SM00343">
    <property type="entry name" value="ZnF_C2HC"/>
    <property type="match status" value="1"/>
</dbReference>
<dbReference type="Pfam" id="PF13696">
    <property type="entry name" value="zf-CCHC_2"/>
    <property type="match status" value="1"/>
</dbReference>
<dbReference type="CDD" id="cd16620">
    <property type="entry name" value="vRING-HC-C4C4_RBBP6"/>
    <property type="match status" value="1"/>
</dbReference>
<feature type="compositionally biased region" description="Low complexity" evidence="7">
    <location>
        <begin position="928"/>
        <end position="938"/>
    </location>
</feature>
<dbReference type="Gene3D" id="3.30.40.10">
    <property type="entry name" value="Zinc/RING finger domain, C3HC4 (zinc finger)"/>
    <property type="match status" value="1"/>
</dbReference>
<evidence type="ECO:0000313" key="12">
    <source>
        <dbReference type="Proteomes" id="UP001367676"/>
    </source>
</evidence>
<reference evidence="11 12" key="1">
    <citation type="submission" date="2024-03" db="EMBL/GenBank/DDBJ databases">
        <title>Adaptation during the transition from Ophiocordyceps entomopathogen to insect associate is accompanied by gene loss and intensified selection.</title>
        <authorList>
            <person name="Ward C.M."/>
            <person name="Onetto C.A."/>
            <person name="Borneman A.R."/>
        </authorList>
    </citation>
    <scope>NUCLEOTIDE SEQUENCE [LARGE SCALE GENOMIC DNA]</scope>
    <source>
        <strain evidence="11">AWRI1</strain>
        <tissue evidence="11">Single Adult Female</tissue>
    </source>
</reference>
<feature type="domain" description="CCHC-type" evidence="9">
    <location>
        <begin position="144"/>
        <end position="158"/>
    </location>
</feature>
<keyword evidence="4" id="KW-0862">Zinc</keyword>
<feature type="compositionally biased region" description="Basic and acidic residues" evidence="7">
    <location>
        <begin position="633"/>
        <end position="645"/>
    </location>
</feature>
<dbReference type="EMBL" id="JBBCAQ010000022">
    <property type="protein sequence ID" value="KAK7591148.1"/>
    <property type="molecule type" value="Genomic_DNA"/>
</dbReference>
<evidence type="ECO:0000313" key="11">
    <source>
        <dbReference type="EMBL" id="KAK7591148.1"/>
    </source>
</evidence>
<dbReference type="PROSITE" id="PS50089">
    <property type="entry name" value="ZF_RING_2"/>
    <property type="match status" value="1"/>
</dbReference>
<dbReference type="SUPFAM" id="SSF57756">
    <property type="entry name" value="Retrovirus zinc finger-like domains"/>
    <property type="match status" value="1"/>
</dbReference>
<dbReference type="GO" id="GO:0003676">
    <property type="term" value="F:nucleic acid binding"/>
    <property type="evidence" value="ECO:0007669"/>
    <property type="project" value="InterPro"/>
</dbReference>
<feature type="compositionally biased region" description="Basic and acidic residues" evidence="7">
    <location>
        <begin position="1392"/>
        <end position="1435"/>
    </location>
</feature>
<comment type="subcellular location">
    <subcellularLocation>
        <location evidence="1">Nucleus</location>
    </subcellularLocation>
</comment>
<dbReference type="InterPro" id="IPR001878">
    <property type="entry name" value="Znf_CCHC"/>
</dbReference>
<evidence type="ECO:0000259" key="9">
    <source>
        <dbReference type="PROSITE" id="PS50158"/>
    </source>
</evidence>
<dbReference type="InterPro" id="IPR025829">
    <property type="entry name" value="Zn_knuckle_CX2CX3GHX4C"/>
</dbReference>
<feature type="compositionally biased region" description="Basic and acidic residues" evidence="7">
    <location>
        <begin position="1443"/>
        <end position="1481"/>
    </location>
</feature>
<feature type="compositionally biased region" description="Basic residues" evidence="7">
    <location>
        <begin position="772"/>
        <end position="797"/>
    </location>
</feature>
<dbReference type="Proteomes" id="UP001367676">
    <property type="component" value="Unassembled WGS sequence"/>
</dbReference>
<feature type="domain" description="RING-type" evidence="8">
    <location>
        <begin position="234"/>
        <end position="275"/>
    </location>
</feature>
<dbReference type="InterPro" id="IPR013083">
    <property type="entry name" value="Znf_RING/FYVE/PHD"/>
</dbReference>
<feature type="compositionally biased region" description="Basic and acidic residues" evidence="7">
    <location>
        <begin position="1242"/>
        <end position="1270"/>
    </location>
</feature>
<dbReference type="Gene3D" id="4.10.60.10">
    <property type="entry name" value="Zinc finger, CCHC-type"/>
    <property type="match status" value="1"/>
</dbReference>
<evidence type="ECO:0000256" key="4">
    <source>
        <dbReference type="ARBA" id="ARBA00022833"/>
    </source>
</evidence>
<dbReference type="GO" id="GO:0061630">
    <property type="term" value="F:ubiquitin protein ligase activity"/>
    <property type="evidence" value="ECO:0007669"/>
    <property type="project" value="InterPro"/>
</dbReference>
<evidence type="ECO:0000259" key="8">
    <source>
        <dbReference type="PROSITE" id="PS50089"/>
    </source>
</evidence>
<feature type="compositionally biased region" description="Basic residues" evidence="7">
    <location>
        <begin position="712"/>
        <end position="743"/>
    </location>
</feature>
<proteinExistence type="predicted"/>
<evidence type="ECO:0000256" key="1">
    <source>
        <dbReference type="ARBA" id="ARBA00004123"/>
    </source>
</evidence>
<feature type="region of interest" description="Disordered" evidence="7">
    <location>
        <begin position="300"/>
        <end position="320"/>
    </location>
</feature>
<organism evidence="11 12">
    <name type="scientific">Parthenolecanium corni</name>
    <dbReference type="NCBI Taxonomy" id="536013"/>
    <lineage>
        <taxon>Eukaryota</taxon>
        <taxon>Metazoa</taxon>
        <taxon>Ecdysozoa</taxon>
        <taxon>Arthropoda</taxon>
        <taxon>Hexapoda</taxon>
        <taxon>Insecta</taxon>
        <taxon>Pterygota</taxon>
        <taxon>Neoptera</taxon>
        <taxon>Paraneoptera</taxon>
        <taxon>Hemiptera</taxon>
        <taxon>Sternorrhyncha</taxon>
        <taxon>Coccoidea</taxon>
        <taxon>Coccidae</taxon>
        <taxon>Parthenolecanium</taxon>
    </lineage>
</organism>
<feature type="compositionally biased region" description="Basic and acidic residues" evidence="7">
    <location>
        <begin position="1540"/>
        <end position="1565"/>
    </location>
</feature>
<keyword evidence="2" id="KW-0479">Metal-binding</keyword>
<feature type="compositionally biased region" description="Basic and acidic residues" evidence="7">
    <location>
        <begin position="845"/>
        <end position="861"/>
    </location>
</feature>
<dbReference type="PROSITE" id="PS50158">
    <property type="entry name" value="ZF_CCHC"/>
    <property type="match status" value="1"/>
</dbReference>
<feature type="compositionally biased region" description="Basic and acidic residues" evidence="7">
    <location>
        <begin position="1142"/>
        <end position="1152"/>
    </location>
</feature>
<name>A0AAN9TGR4_9HEMI</name>
<evidence type="ECO:0000256" key="3">
    <source>
        <dbReference type="ARBA" id="ARBA00022771"/>
    </source>
</evidence>
<dbReference type="InterPro" id="IPR014891">
    <property type="entry name" value="DWNN_domain"/>
</dbReference>
<accession>A0AAN9TGR4</accession>
<feature type="compositionally biased region" description="Basic residues" evidence="7">
    <location>
        <begin position="648"/>
        <end position="662"/>
    </location>
</feature>
<dbReference type="InterPro" id="IPR036875">
    <property type="entry name" value="Znf_CCHC_sf"/>
</dbReference>
<dbReference type="SUPFAM" id="SSF57850">
    <property type="entry name" value="RING/U-box"/>
    <property type="match status" value="1"/>
</dbReference>
<feature type="compositionally biased region" description="Basic and acidic residues" evidence="7">
    <location>
        <begin position="1161"/>
        <end position="1177"/>
    </location>
</feature>
<feature type="compositionally biased region" description="Polar residues" evidence="7">
    <location>
        <begin position="1487"/>
        <end position="1502"/>
    </location>
</feature>
<comment type="caution">
    <text evidence="11">The sequence shown here is derived from an EMBL/GenBank/DDBJ whole genome shotgun (WGS) entry which is preliminary data.</text>
</comment>
<evidence type="ECO:0000256" key="2">
    <source>
        <dbReference type="ARBA" id="ARBA00022723"/>
    </source>
</evidence>
<feature type="compositionally biased region" description="Basic residues" evidence="7">
    <location>
        <begin position="591"/>
        <end position="628"/>
    </location>
</feature>
<dbReference type="PANTHER" id="PTHR15439:SF0">
    <property type="entry name" value="CELL DIVISION CYCLE AND APOPTOSIS REGULATOR PROTEIN 1-RELATED"/>
    <property type="match status" value="1"/>
</dbReference>
<dbReference type="SMART" id="SM00184">
    <property type="entry name" value="RING"/>
    <property type="match status" value="1"/>
</dbReference>
<feature type="compositionally biased region" description="Acidic residues" evidence="7">
    <location>
        <begin position="1621"/>
        <end position="1632"/>
    </location>
</feature>
<feature type="compositionally biased region" description="Basic residues" evidence="7">
    <location>
        <begin position="551"/>
        <end position="560"/>
    </location>
</feature>
<feature type="compositionally biased region" description="Acidic residues" evidence="7">
    <location>
        <begin position="1525"/>
        <end position="1539"/>
    </location>
</feature>
<dbReference type="GO" id="GO:0006397">
    <property type="term" value="P:mRNA processing"/>
    <property type="evidence" value="ECO:0007669"/>
    <property type="project" value="InterPro"/>
</dbReference>
<dbReference type="GO" id="GO:0016567">
    <property type="term" value="P:protein ubiquitination"/>
    <property type="evidence" value="ECO:0007669"/>
    <property type="project" value="InterPro"/>
</dbReference>
<sequence length="1663" mass="187515">MSVFYKFKSALTYDTIQFDDLHISLQDFKKLVIQRSQPGKSTNFDLQVTNAETNEVYSEDNALIPKNSSLIVVRIPLSGTSKKAWDTGDHVGSRIAGDLAALNASEEDKIKAMMFQSNVDYDPANYSRMKGGIQKGDPPANYICHKCDQPGHWIRDCPITVVPDIKKSSGIPQSFMTPVDDASVPGALMTPTGTFAVPTIDMHAYKEGKKEKPFIPSEETETSSKPIIPEDLLCTICQDILTDAVMMPCCGNSFCDECIRNILIESEENQCPDCKEKDTSPETLIPNRFLRNAVNNFRNKTGYRGGGHRVKRNEREPVKSPAIEQDHDVEIIGTIPVETVKKTESEPVSEKGSAIVVLGSDIPCPGSQLRPANRNIMPTNGSQKLPNIHVEHRPPLGRPKMSAEGMPPDSSRPLGYVSCPPTTVSLGRPNLSTVVISSNGIRLSPDMGGDSERRRSSPLSHPPPLVNRLPQMPNTSQLPPGYNPSTLPPMNASYGGNVRPIMPTYGPPGGVNAMPIPSHMTTQSGPVRMYPPYANQNIYPSQMGGNYRSAPSHHRLRPHHPNPYGDRPVVDDPLEAFERHLRERERQDRMRRNRSRRSRSRSTSRVKSRSRSRQRSRSRSLSKKRTHSKSLSPRKESPQVKRDSRSPVTRRSKSRSRSRSRLRSQSMDRNSMARSKSPSSAPASKKKRTDSLSPSSANFKKRSRSASPQAKKTSRPNRSRSRSRSRSKSASRNRKRRRTRSRSRSVSSRSVSRGRSFSRSPSPHSRPFRSPSHSHRIKRSSRSPPRHQYSHQSRHRSHYPEPAPYPNSSNFYDQNDHRGFKRGGRGSRFSRGNRYPPSNQMYDSGHSKYERYPPTSERFDDKRFADVNSRPFYPANEHSRNRREPYHHTASPAEFDQYYHNYGEMAPPGTTDLNAASVHYGGGGGGAAAPYNENAAPAYHERRSGSMERYHRRSPAEYDDRARGPYKDPPHDEYKKPPHDEYKKPSHDDYKKPRGDYEKERRRSRERHHSHHREPEAHRSGGKRHSSRSRVPSPSPPPPPANHRSSRKHRSRGRSVDKENKSSRVDRGASHKRESVGRGGGGDDHHVLHEKLDQSAEGEKARLEPDEQQRKEEYKEKKEKSKRKKKKESDAEKKKRKKLKTSKKDEAAKAAEEAALPALKEVADEQQHEEKATAQRDDDGDDDGRRRVKSPAVKNDSLYGDVEGATIDASIVENYGKTDSDGELSPEKPARKEDLILAEVPELSKWERDDVASPADDHRSSYRRTSDDKKMVTMDIIKHAENALFQKSSKSSRSDAKSEAAAASSSHLAKEKDDGLLLESTREARKAGNSIQVTVPAANNKAEDDSRLALGRISAKDRLGAKVEERNYTTVRSLVEPKIKPRSLSSTVKCVVDVKHSKSEVERVERDREKRVEGGRKGDEKRRKEKESRHGDAKSSSRHHRGETKEKGSKRDDDHHTKKEKEKEKSKSSKSEVVESHKENVDVVVVSSGSTAIHGSEQSNENSDTRNVNEVKSILEKKRPCLDEATFEPDYDLTSESEGETERERKVTSEPEEPGKKADEVRSNAEKSATAKTKEQLNEASSSESSSDSSTDSSAERRKRKKRKSKKKKRVKKRKAYSSDSESEESSDSDSDSDTKSKRKRKHRHKTKKTSRSVKKKKRNKHK</sequence>
<evidence type="ECO:0000256" key="5">
    <source>
        <dbReference type="ARBA" id="ARBA00023242"/>
    </source>
</evidence>
<feature type="compositionally biased region" description="Basic and acidic residues" evidence="7">
    <location>
        <begin position="1503"/>
        <end position="1522"/>
    </location>
</feature>
<feature type="region of interest" description="Disordered" evidence="7">
    <location>
        <begin position="920"/>
        <end position="1270"/>
    </location>
</feature>
<feature type="domain" description="DWNN" evidence="10">
    <location>
        <begin position="3"/>
        <end position="76"/>
    </location>
</feature>
<keyword evidence="12" id="KW-1185">Reference proteome</keyword>